<reference evidence="1" key="1">
    <citation type="submission" date="2022-10" db="EMBL/GenBank/DDBJ databases">
        <title>Characterization and whole genome sequencing of a new Roseateles species, isolated from fresh water.</title>
        <authorList>
            <person name="Guliayeva D.Y."/>
            <person name="Akhremchuk A.E."/>
            <person name="Sikolenko M.A."/>
            <person name="Valentovich L.N."/>
            <person name="Sidarenka A.V."/>
        </authorList>
    </citation>
    <scope>NUCLEOTIDE SEQUENCE</scope>
    <source>
        <strain evidence="1">BIM B-1768</strain>
    </source>
</reference>
<dbReference type="RefSeq" id="WP_261757700.1">
    <property type="nucleotide sequence ID" value="NZ_CP104562.2"/>
</dbReference>
<sequence>MQRPFTGRWLLSFGFCLLAGAILDAGHTERPRGAHQLTGFVPLAHVQIMFSLDRFNATATHAMFVGESDGPDPFSDPRPLLDNLQRWLQEPQTQDEGREMAAEIIEAAWRKQMKTLGLQCVNVSNLPRLPGFGHLEDIYLNGNTLQHFPDVEAPQLVRVWVSGACNRGLAHCPLPPSWEALRQRGRLQIDGNSYLLRSARPAHSRTSVESHVRRVNTIVRNGRPLEWCVEQSIPLHPALIGQVVAARRRPEPAATSGQGGAQ</sequence>
<gene>
    <name evidence="1" type="ORF">N4261_23760</name>
</gene>
<dbReference type="Gene3D" id="3.80.10.10">
    <property type="entry name" value="Ribonuclease Inhibitor"/>
    <property type="match status" value="1"/>
</dbReference>
<protein>
    <recommendedName>
        <fullName evidence="3">Leucine-rich repeat domain-containing protein</fullName>
    </recommendedName>
</protein>
<proteinExistence type="predicted"/>
<keyword evidence="2" id="KW-1185">Reference proteome</keyword>
<dbReference type="Proteomes" id="UP001064933">
    <property type="component" value="Chromosome"/>
</dbReference>
<name>A0ABY6AZC8_9BURK</name>
<dbReference type="InterPro" id="IPR032675">
    <property type="entry name" value="LRR_dom_sf"/>
</dbReference>
<evidence type="ECO:0000313" key="2">
    <source>
        <dbReference type="Proteomes" id="UP001064933"/>
    </source>
</evidence>
<dbReference type="EMBL" id="CP104562">
    <property type="protein sequence ID" value="UXH77940.1"/>
    <property type="molecule type" value="Genomic_DNA"/>
</dbReference>
<organism evidence="1 2">
    <name type="scientific">Roseateles amylovorans</name>
    <dbReference type="NCBI Taxonomy" id="2978473"/>
    <lineage>
        <taxon>Bacteria</taxon>
        <taxon>Pseudomonadati</taxon>
        <taxon>Pseudomonadota</taxon>
        <taxon>Betaproteobacteria</taxon>
        <taxon>Burkholderiales</taxon>
        <taxon>Sphaerotilaceae</taxon>
        <taxon>Roseateles</taxon>
    </lineage>
</organism>
<evidence type="ECO:0000313" key="1">
    <source>
        <dbReference type="EMBL" id="UXH77940.1"/>
    </source>
</evidence>
<evidence type="ECO:0008006" key="3">
    <source>
        <dbReference type="Google" id="ProtNLM"/>
    </source>
</evidence>
<accession>A0ABY6AZC8</accession>